<evidence type="ECO:0008006" key="7">
    <source>
        <dbReference type="Google" id="ProtNLM"/>
    </source>
</evidence>
<dbReference type="GO" id="GO:0006629">
    <property type="term" value="P:lipid metabolic process"/>
    <property type="evidence" value="ECO:0007669"/>
    <property type="project" value="InterPro"/>
</dbReference>
<evidence type="ECO:0000256" key="3">
    <source>
        <dbReference type="ARBA" id="ARBA00022989"/>
    </source>
</evidence>
<evidence type="ECO:0000313" key="6">
    <source>
        <dbReference type="Proteomes" id="UP000294530"/>
    </source>
</evidence>
<dbReference type="InterPro" id="IPR051008">
    <property type="entry name" value="Telomere_Capping_Maintenance"/>
</dbReference>
<accession>A0A976ID57</accession>
<dbReference type="OrthoDB" id="7984201at2759"/>
<evidence type="ECO:0000256" key="1">
    <source>
        <dbReference type="ARBA" id="ARBA00004370"/>
    </source>
</evidence>
<dbReference type="EMBL" id="SHOA02000014">
    <property type="protein sequence ID" value="TDH67547.1"/>
    <property type="molecule type" value="Genomic_DNA"/>
</dbReference>
<comment type="caution">
    <text evidence="5">The sequence shown here is derived from an EMBL/GenBank/DDBJ whole genome shotgun (WGS) entry which is preliminary data.</text>
</comment>
<keyword evidence="3" id="KW-1133">Transmembrane helix</keyword>
<proteinExistence type="predicted"/>
<dbReference type="GO" id="GO:0016020">
    <property type="term" value="C:membrane"/>
    <property type="evidence" value="ECO:0007669"/>
    <property type="project" value="UniProtKB-SubCell"/>
</dbReference>
<dbReference type="AlphaFoldDB" id="A0A976ID57"/>
<organism evidence="5 6">
    <name type="scientific">Bremia lactucae</name>
    <name type="common">Lettuce downy mildew</name>
    <dbReference type="NCBI Taxonomy" id="4779"/>
    <lineage>
        <taxon>Eukaryota</taxon>
        <taxon>Sar</taxon>
        <taxon>Stramenopiles</taxon>
        <taxon>Oomycota</taxon>
        <taxon>Peronosporomycetes</taxon>
        <taxon>Peronosporales</taxon>
        <taxon>Peronosporaceae</taxon>
        <taxon>Bremia</taxon>
    </lineage>
</organism>
<protein>
    <recommendedName>
        <fullName evidence="7">Peptidase A2 domain-containing protein</fullName>
    </recommendedName>
</protein>
<dbReference type="GeneID" id="94348694"/>
<dbReference type="PANTHER" id="PTHR35518:SF2">
    <property type="entry name" value="MAINTENANCE OF TELOMERE CAPPING PROTEIN 6"/>
    <property type="match status" value="1"/>
</dbReference>
<dbReference type="PANTHER" id="PTHR35518">
    <property type="entry name" value="MAINTENANCE OF TELOMOERE CAPPING"/>
    <property type="match status" value="1"/>
</dbReference>
<evidence type="ECO:0000256" key="2">
    <source>
        <dbReference type="ARBA" id="ARBA00022692"/>
    </source>
</evidence>
<dbReference type="Proteomes" id="UP000294530">
    <property type="component" value="Unassembled WGS sequence"/>
</dbReference>
<dbReference type="GO" id="GO:0008081">
    <property type="term" value="F:phosphoric diester hydrolase activity"/>
    <property type="evidence" value="ECO:0007669"/>
    <property type="project" value="InterPro"/>
</dbReference>
<dbReference type="Gene3D" id="3.20.20.190">
    <property type="entry name" value="Phosphatidylinositol (PI) phosphodiesterase"/>
    <property type="match status" value="1"/>
</dbReference>
<evidence type="ECO:0000313" key="5">
    <source>
        <dbReference type="EMBL" id="TDH67547.1"/>
    </source>
</evidence>
<dbReference type="KEGG" id="blac:94348694"/>
<sequence length="205" mass="23020">MAYHLKIERRPGKVHPGKNDLVDTDCKVVKKCSKDKSVCSQVCERGSVVVPDWLQSTLAYRRNLALKKPFCLAQIPATHNSAITLADGFENRDQLFYQNVDPRKTWSCLKTNNQVLSLTDQLILSVRFLEIDTHFFLNDLRTGHCGSLNSTVLTELSDALVSGIKSSEQPLTKDGLKEAKVWIDANPNEFVVVYLDTGADIERLN</sequence>
<gene>
    <name evidence="5" type="ORF">CCR75_004937</name>
</gene>
<evidence type="ECO:0000256" key="4">
    <source>
        <dbReference type="ARBA" id="ARBA00023136"/>
    </source>
</evidence>
<keyword evidence="2" id="KW-0812">Transmembrane</keyword>
<keyword evidence="6" id="KW-1185">Reference proteome</keyword>
<dbReference type="SUPFAM" id="SSF51695">
    <property type="entry name" value="PLC-like phosphodiesterases"/>
    <property type="match status" value="1"/>
</dbReference>
<dbReference type="RefSeq" id="XP_067817046.1">
    <property type="nucleotide sequence ID" value="XM_067963023.1"/>
</dbReference>
<comment type="subcellular location">
    <subcellularLocation>
        <location evidence="1">Membrane</location>
    </subcellularLocation>
</comment>
<name>A0A976ID57_BRELC</name>
<reference evidence="5 6" key="1">
    <citation type="journal article" date="2021" name="Genome Biol.">
        <title>AFLAP: assembly-free linkage analysis pipeline using k-mers from genome sequencing data.</title>
        <authorList>
            <person name="Fletcher K."/>
            <person name="Zhang L."/>
            <person name="Gil J."/>
            <person name="Han R."/>
            <person name="Cavanaugh K."/>
            <person name="Michelmore R."/>
        </authorList>
    </citation>
    <scope>NUCLEOTIDE SEQUENCE [LARGE SCALE GENOMIC DNA]</scope>
    <source>
        <strain evidence="5 6">SF5</strain>
    </source>
</reference>
<dbReference type="InterPro" id="IPR017946">
    <property type="entry name" value="PLC-like_Pdiesterase_TIM-brl"/>
</dbReference>
<keyword evidence="4" id="KW-0472">Membrane</keyword>